<organism evidence="2">
    <name type="scientific">Trypanosoma vivax (strain Y486)</name>
    <dbReference type="NCBI Taxonomy" id="1055687"/>
    <lineage>
        <taxon>Eukaryota</taxon>
        <taxon>Discoba</taxon>
        <taxon>Euglenozoa</taxon>
        <taxon>Kinetoplastea</taxon>
        <taxon>Metakinetoplastina</taxon>
        <taxon>Trypanosomatida</taxon>
        <taxon>Trypanosomatidae</taxon>
        <taxon>Trypanosoma</taxon>
        <taxon>Duttonella</taxon>
    </lineage>
</organism>
<gene>
    <name evidence="2" type="ORF">TVY486_0905130</name>
</gene>
<reference evidence="2" key="1">
    <citation type="journal article" date="2012" name="Proc. Natl. Acad. Sci. U.S.A.">
        <title>Antigenic diversity is generated by distinct evolutionary mechanisms in African trypanosome species.</title>
        <authorList>
            <person name="Jackson A.P."/>
            <person name="Berry A."/>
            <person name="Aslett M."/>
            <person name="Allison H.C."/>
            <person name="Burton P."/>
            <person name="Vavrova-Anderson J."/>
            <person name="Brown R."/>
            <person name="Browne H."/>
            <person name="Corton N."/>
            <person name="Hauser H."/>
            <person name="Gamble J."/>
            <person name="Gilderthorp R."/>
            <person name="Marcello L."/>
            <person name="McQuillan J."/>
            <person name="Otto T.D."/>
            <person name="Quail M.A."/>
            <person name="Sanders M.J."/>
            <person name="van Tonder A."/>
            <person name="Ginger M.L."/>
            <person name="Field M.C."/>
            <person name="Barry J.D."/>
            <person name="Hertz-Fowler C."/>
            <person name="Berriman M."/>
        </authorList>
    </citation>
    <scope>NUCLEOTIDE SEQUENCE</scope>
    <source>
        <strain evidence="2">Y486</strain>
    </source>
</reference>
<feature type="compositionally biased region" description="Polar residues" evidence="1">
    <location>
        <begin position="282"/>
        <end position="300"/>
    </location>
</feature>
<dbReference type="PANTHER" id="PTHR21580:SF60">
    <property type="entry name" value="SPERM-TAIL PG-RICH REPEAT-CONTAINING PROTEIN 2"/>
    <property type="match status" value="1"/>
</dbReference>
<feature type="region of interest" description="Disordered" evidence="1">
    <location>
        <begin position="282"/>
        <end position="303"/>
    </location>
</feature>
<dbReference type="AlphaFoldDB" id="G0U337"/>
<sequence length="475" mass="51673">MTRIHGELPLFRAKVPELGTGSGTGQNIGPGSYDLKFGGTGCAYSIPPFGSGSDRFPVNKTATTPGVGAYELPMSISKKSGLSIVPFNSRVSRFYERRDEGVPGPGAYTPCENQVRRNRRAQTMGCSRNGSMFERETLGPGCYNPIFSKTSRVRSGAVNFDDYCSRKSAPQNDNPGPGCYECPGTGKTIYSRKPTSSFASKTERSTFTANASNPGPGTYDLPSCFESKSHYQAANPEAFSVFGSTAARYGPYGPNPYPGPGAYTGEIAPRRIHVNCDDKGTSSFMTGSGRTTEPQRTNLGPGTYDDVKLTREPAYQMASVPFRSNVERFPSPKVEQQEIVAPRRTVLRVPRRVHPVRLRNNGVDGDAHSRQMELSLPMYDADYSYTKPRCNTGGFIGLEPRFARQNTKSTAPPPGCYNTPENPVLGGAHSLRGTFGTDGRFKSVVDDTLGPGSYWPGSSFLRKSFNQTFNQTQVM</sequence>
<proteinExistence type="predicted"/>
<dbReference type="InterPro" id="IPR051291">
    <property type="entry name" value="CIMAP"/>
</dbReference>
<evidence type="ECO:0000313" key="2">
    <source>
        <dbReference type="EMBL" id="CCC50692.1"/>
    </source>
</evidence>
<name>G0U337_TRYVY</name>
<evidence type="ECO:0008006" key="3">
    <source>
        <dbReference type="Google" id="ProtNLM"/>
    </source>
</evidence>
<dbReference type="EMBL" id="HE573025">
    <property type="protein sequence ID" value="CCC50692.1"/>
    <property type="molecule type" value="Genomic_DNA"/>
</dbReference>
<accession>G0U337</accession>
<evidence type="ECO:0000256" key="1">
    <source>
        <dbReference type="SAM" id="MobiDB-lite"/>
    </source>
</evidence>
<dbReference type="InterPro" id="IPR010736">
    <property type="entry name" value="SHIPPO-rpt"/>
</dbReference>
<dbReference type="OMA" id="RYDWPKP"/>
<dbReference type="Pfam" id="PF07004">
    <property type="entry name" value="SHIPPO-rpt"/>
    <property type="match status" value="3"/>
</dbReference>
<dbReference type="PANTHER" id="PTHR21580">
    <property type="entry name" value="SHIPPO-1-RELATED"/>
    <property type="match status" value="1"/>
</dbReference>
<dbReference type="VEuPathDB" id="TriTrypDB:TvY486_0905130"/>
<protein>
    <recommendedName>
        <fullName evidence="3">Sperm-tail PG-rich repeat</fullName>
    </recommendedName>
</protein>